<feature type="repeat" description="ANK" evidence="2">
    <location>
        <begin position="464"/>
        <end position="496"/>
    </location>
</feature>
<dbReference type="InterPro" id="IPR014756">
    <property type="entry name" value="Ig_E-set"/>
</dbReference>
<protein>
    <recommendedName>
        <fullName evidence="4">IPT/TIG domain-containing protein</fullName>
    </recommendedName>
</protein>
<feature type="compositionally biased region" description="Low complexity" evidence="3">
    <location>
        <begin position="244"/>
        <end position="258"/>
    </location>
</feature>
<reference evidence="5 6" key="1">
    <citation type="submission" date="2024-04" db="EMBL/GenBank/DDBJ databases">
        <title>Symmetric and asymmetric DNA N6-adenine methylation regulates different biological responses in Mucorales.</title>
        <authorList>
            <consortium name="Lawrence Berkeley National Laboratory"/>
            <person name="Lax C."/>
            <person name="Mondo S.J."/>
            <person name="Osorio-Concepcion M."/>
            <person name="Muszewska A."/>
            <person name="Corrochano-Luque M."/>
            <person name="Gutierrez G."/>
            <person name="Riley R."/>
            <person name="Lipzen A."/>
            <person name="Guo J."/>
            <person name="Hundley H."/>
            <person name="Amirebrahimi M."/>
            <person name="Ng V."/>
            <person name="Lorenzo-Gutierrez D."/>
            <person name="Binder U."/>
            <person name="Yang J."/>
            <person name="Song Y."/>
            <person name="Canovas D."/>
            <person name="Navarro E."/>
            <person name="Freitag M."/>
            <person name="Gabaldon T."/>
            <person name="Grigoriev I.V."/>
            <person name="Corrochano L.M."/>
            <person name="Nicolas F.E."/>
            <person name="Garre V."/>
        </authorList>
    </citation>
    <scope>NUCLEOTIDE SEQUENCE [LARGE SCALE GENOMIC DNA]</scope>
    <source>
        <strain evidence="5 6">L51</strain>
    </source>
</reference>
<evidence type="ECO:0000313" key="5">
    <source>
        <dbReference type="EMBL" id="KAL0078370.1"/>
    </source>
</evidence>
<dbReference type="PANTHER" id="PTHR23335:SF1">
    <property type="entry name" value="CALMODULIN-BINDING TRANSCRIPTION ACTIVATOR, ISOFORM F"/>
    <property type="match status" value="1"/>
</dbReference>
<dbReference type="Gene3D" id="2.60.40.10">
    <property type="entry name" value="Immunoglobulins"/>
    <property type="match status" value="1"/>
</dbReference>
<dbReference type="Proteomes" id="UP001448207">
    <property type="component" value="Unassembled WGS sequence"/>
</dbReference>
<dbReference type="InterPro" id="IPR002909">
    <property type="entry name" value="IPT_dom"/>
</dbReference>
<feature type="compositionally biased region" description="Low complexity" evidence="3">
    <location>
        <begin position="427"/>
        <end position="438"/>
    </location>
</feature>
<evidence type="ECO:0000256" key="1">
    <source>
        <dbReference type="ARBA" id="ARBA00023043"/>
    </source>
</evidence>
<evidence type="ECO:0000256" key="2">
    <source>
        <dbReference type="PROSITE-ProRule" id="PRU00023"/>
    </source>
</evidence>
<evidence type="ECO:0000259" key="4">
    <source>
        <dbReference type="SMART" id="SM00429"/>
    </source>
</evidence>
<dbReference type="InterPro" id="IPR057962">
    <property type="entry name" value="SPT23_MGA2_DBD"/>
</dbReference>
<feature type="non-terminal residue" evidence="5">
    <location>
        <position position="518"/>
    </location>
</feature>
<dbReference type="CDD" id="cd00102">
    <property type="entry name" value="IPT"/>
    <property type="match status" value="1"/>
</dbReference>
<keyword evidence="6" id="KW-1185">Reference proteome</keyword>
<comment type="caution">
    <text evidence="5">The sequence shown here is derived from an EMBL/GenBank/DDBJ whole genome shotgun (WGS) entry which is preliminary data.</text>
</comment>
<feature type="domain" description="IPT/TIG" evidence="4">
    <location>
        <begin position="292"/>
        <end position="377"/>
    </location>
</feature>
<dbReference type="SUPFAM" id="SSF48403">
    <property type="entry name" value="Ankyrin repeat"/>
    <property type="match status" value="1"/>
</dbReference>
<sequence length="518" mass="57852">MYTPPTKLVLDPALEDSMMTKIEAPWQIRVLGLPGKGAKSRVETQIKICIQLVNTAGDLATHWPSLHLPEHLVAKDKLKRKHPKHTEDRSTLSESDVLRLEAAVVCDSHEDKEIIMCASCVHRERKRLKRKRDNKAARAANKEGGAAKLAALFANDLPDLNDEEVMNLERRKILLFNCSETIDFRGGEATLPTRITCYCRHHSEKVGFRVVFTVKDYHNHVIATGRSPPIMITDDHKSSKIQPTTGTTISTATNSTTSTRKRLRTDLESSPAEENPKRKFAAGGDAKSNVTLPRLHRLIPSEGPIYGGAEVTVLGSNFYEGLTCLFGENPAVPTHCWSPNTLLCILPPAPTAGPVVVSFKEHPLMLEGQDVVLFTYFDESDRALMELALQVVGLKTMGKVEDARQIAMRIVQGDTSDNQQRKNSSTPQPQQQQQQYHQQYPQERTFAAVCQQWSSEKISLTNCHEHTLLHLAALCGYSRLVRVLIRLGVDVDRVDRNGFTALHFASWTGKQDIVHTLL</sequence>
<feature type="region of interest" description="Disordered" evidence="3">
    <location>
        <begin position="413"/>
        <end position="438"/>
    </location>
</feature>
<accession>A0ABR3AMV1</accession>
<dbReference type="PANTHER" id="PTHR23335">
    <property type="entry name" value="CALMODULIN-BINDING TRANSCRIPTION ACTIVATOR CAMTA"/>
    <property type="match status" value="1"/>
</dbReference>
<dbReference type="SUPFAM" id="SSF81296">
    <property type="entry name" value="E set domains"/>
    <property type="match status" value="1"/>
</dbReference>
<dbReference type="Pfam" id="PF01833">
    <property type="entry name" value="TIG"/>
    <property type="match status" value="1"/>
</dbReference>
<evidence type="ECO:0000256" key="3">
    <source>
        <dbReference type="SAM" id="MobiDB-lite"/>
    </source>
</evidence>
<name>A0ABR3AMV1_PHYBL</name>
<keyword evidence="1 2" id="KW-0040">ANK repeat</keyword>
<dbReference type="SMART" id="SM00429">
    <property type="entry name" value="IPT"/>
    <property type="match status" value="1"/>
</dbReference>
<dbReference type="Pfam" id="PF12796">
    <property type="entry name" value="Ank_2"/>
    <property type="match status" value="1"/>
</dbReference>
<dbReference type="PROSITE" id="PS50088">
    <property type="entry name" value="ANK_REPEAT"/>
    <property type="match status" value="2"/>
</dbReference>
<dbReference type="InterPro" id="IPR013783">
    <property type="entry name" value="Ig-like_fold"/>
</dbReference>
<evidence type="ECO:0000313" key="6">
    <source>
        <dbReference type="Proteomes" id="UP001448207"/>
    </source>
</evidence>
<organism evidence="5 6">
    <name type="scientific">Phycomyces blakesleeanus</name>
    <dbReference type="NCBI Taxonomy" id="4837"/>
    <lineage>
        <taxon>Eukaryota</taxon>
        <taxon>Fungi</taxon>
        <taxon>Fungi incertae sedis</taxon>
        <taxon>Mucoromycota</taxon>
        <taxon>Mucoromycotina</taxon>
        <taxon>Mucoromycetes</taxon>
        <taxon>Mucorales</taxon>
        <taxon>Phycomycetaceae</taxon>
        <taxon>Phycomyces</taxon>
    </lineage>
</organism>
<gene>
    <name evidence="5" type="ORF">J3Q64DRAFT_1664877</name>
</gene>
<dbReference type="InterPro" id="IPR002110">
    <property type="entry name" value="Ankyrin_rpt"/>
</dbReference>
<proteinExistence type="predicted"/>
<dbReference type="EMBL" id="JBCLYO010000025">
    <property type="protein sequence ID" value="KAL0078370.1"/>
    <property type="molecule type" value="Genomic_DNA"/>
</dbReference>
<dbReference type="Gene3D" id="1.25.40.20">
    <property type="entry name" value="Ankyrin repeat-containing domain"/>
    <property type="match status" value="1"/>
</dbReference>
<dbReference type="InterPro" id="IPR036770">
    <property type="entry name" value="Ankyrin_rpt-contain_sf"/>
</dbReference>
<feature type="compositionally biased region" description="Polar residues" evidence="3">
    <location>
        <begin position="413"/>
        <end position="426"/>
    </location>
</feature>
<feature type="repeat" description="ANK" evidence="2">
    <location>
        <begin position="497"/>
        <end position="518"/>
    </location>
</feature>
<dbReference type="Pfam" id="PF25603">
    <property type="entry name" value="SPT23_MGA2_DBD"/>
    <property type="match status" value="1"/>
</dbReference>
<feature type="region of interest" description="Disordered" evidence="3">
    <location>
        <begin position="231"/>
        <end position="284"/>
    </location>
</feature>
<dbReference type="PROSITE" id="PS50297">
    <property type="entry name" value="ANK_REP_REGION"/>
    <property type="match status" value="2"/>
</dbReference>